<dbReference type="InterPro" id="IPR036875">
    <property type="entry name" value="Znf_CCHC_sf"/>
</dbReference>
<dbReference type="GO" id="GO:0003723">
    <property type="term" value="F:RNA binding"/>
    <property type="evidence" value="ECO:0007669"/>
    <property type="project" value="InterPro"/>
</dbReference>
<evidence type="ECO:0000313" key="5">
    <source>
        <dbReference type="Proteomes" id="UP000886611"/>
    </source>
</evidence>
<keyword evidence="5" id="KW-1185">Reference proteome</keyword>
<dbReference type="Pfam" id="PF00098">
    <property type="entry name" value="zf-CCHC"/>
    <property type="match status" value="2"/>
</dbReference>
<gene>
    <name evidence="4" type="primary">Zcchc3_3</name>
    <name evidence="4" type="ORF">GTO96_0014004</name>
</gene>
<dbReference type="InterPro" id="IPR042509">
    <property type="entry name" value="ZCCHC3"/>
</dbReference>
<keyword evidence="1" id="KW-0479">Metal-binding</keyword>
<dbReference type="GO" id="GO:0002218">
    <property type="term" value="P:activation of innate immune response"/>
    <property type="evidence" value="ECO:0007669"/>
    <property type="project" value="InterPro"/>
</dbReference>
<dbReference type="InterPro" id="IPR057811">
    <property type="entry name" value="RBD_ZCCHC3_2nd"/>
</dbReference>
<protein>
    <submittedName>
        <fullName evidence="4">ZCHC3 protein</fullName>
    </submittedName>
</protein>
<evidence type="ECO:0000313" key="4">
    <source>
        <dbReference type="EMBL" id="KAG2455202.1"/>
    </source>
</evidence>
<organism evidence="4 5">
    <name type="scientific">Polypterus senegalus</name>
    <name type="common">Senegal bichir</name>
    <dbReference type="NCBI Taxonomy" id="55291"/>
    <lineage>
        <taxon>Eukaryota</taxon>
        <taxon>Metazoa</taxon>
        <taxon>Chordata</taxon>
        <taxon>Craniata</taxon>
        <taxon>Vertebrata</taxon>
        <taxon>Euteleostomi</taxon>
        <taxon>Actinopterygii</taxon>
        <taxon>Polypteriformes</taxon>
        <taxon>Polypteridae</taxon>
        <taxon>Polypterus</taxon>
    </lineage>
</organism>
<evidence type="ECO:0000259" key="3">
    <source>
        <dbReference type="PROSITE" id="PS50158"/>
    </source>
</evidence>
<feature type="region of interest" description="Disordered" evidence="2">
    <location>
        <begin position="363"/>
        <end position="399"/>
    </location>
</feature>
<dbReference type="Gene3D" id="4.10.60.10">
    <property type="entry name" value="Zinc finger, CCHC-type"/>
    <property type="match status" value="1"/>
</dbReference>
<feature type="non-terminal residue" evidence="4">
    <location>
        <position position="1"/>
    </location>
</feature>
<dbReference type="InterPro" id="IPR001878">
    <property type="entry name" value="Znf_CCHC"/>
</dbReference>
<dbReference type="InterPro" id="IPR057810">
    <property type="entry name" value="RBD_ZCCHC3_1st"/>
</dbReference>
<dbReference type="PANTHER" id="PTHR22639:SF3">
    <property type="entry name" value="ZINC FINGER CCHC DOMAIN-CONTAINING PROTEIN 3"/>
    <property type="match status" value="1"/>
</dbReference>
<dbReference type="SUPFAM" id="SSF57756">
    <property type="entry name" value="Retrovirus zinc finger-like domains"/>
    <property type="match status" value="1"/>
</dbReference>
<feature type="region of interest" description="Disordered" evidence="2">
    <location>
        <begin position="527"/>
        <end position="546"/>
    </location>
</feature>
<proteinExistence type="predicted"/>
<dbReference type="PANTHER" id="PTHR22639">
    <property type="entry name" value="GAG-RELATED PROTEIN"/>
    <property type="match status" value="1"/>
</dbReference>
<dbReference type="AlphaFoldDB" id="A0A8X8BHQ9"/>
<feature type="compositionally biased region" description="Basic and acidic residues" evidence="2">
    <location>
        <begin position="384"/>
        <end position="399"/>
    </location>
</feature>
<dbReference type="PROSITE" id="PS50158">
    <property type="entry name" value="ZF_CCHC"/>
    <property type="match status" value="2"/>
</dbReference>
<accession>A0A8X8BHQ9</accession>
<dbReference type="GO" id="GO:0003690">
    <property type="term" value="F:double-stranded DNA binding"/>
    <property type="evidence" value="ECO:0007669"/>
    <property type="project" value="InterPro"/>
</dbReference>
<dbReference type="Pfam" id="PF23057">
    <property type="entry name" value="RBD_ZCCHC3_1st"/>
    <property type="match status" value="1"/>
</dbReference>
<evidence type="ECO:0000256" key="1">
    <source>
        <dbReference type="PROSITE-ProRule" id="PRU00047"/>
    </source>
</evidence>
<feature type="non-terminal residue" evidence="4">
    <location>
        <position position="546"/>
    </location>
</feature>
<name>A0A8X8BHQ9_POLSE</name>
<sequence length="546" mass="63037">MKPRKWEDERRAVQLILTWQGRYLWFFLVRGRSPNLDPELGRSACPPPCFLLPLFRGVLKYCRSKMAEVIEVNSRQFEEDMEMNRGLGVFGRPASRIPIDGRERRNVVRLELKDGQMDRGDFSKEVLQKTLRFSPGEIDYLFAFPGKTTFEVVFKSRALYDKCLRTVEREKLVNPVLEKFLIVPLSDRMDKRVNILMFTEKVKLQDISTWLLQFCDVKTSMQMTDEDGIKNGLYKFDVILKKENDTERVIHLPAVIQIGTVRGHVFYSGQPQVCRRCGNEGHKAAECGIIKCRNCKEEGHSTRECRKPIKCNLCGQEEHVFRDCPASYANMVRRNTMREKKVIALLDEESEEEREMEDIAREGIQGSDTREREKIDPLNIGVNSKRESEQGEREDRGETDLLALIEEKTDARNIESRMEQHSQNILFHTEEIMDILSGTTFWSVPQQVRKENIEQEEGKGNIEATQINPGLQRKRGPDNLSPTSSGKSEGAGEKPKEWGTAPCYLESKDMEGFVSATGMKGVEEWRTEKKVAKKPKKYVTPEVRER</sequence>
<dbReference type="Proteomes" id="UP000886611">
    <property type="component" value="Unassembled WGS sequence"/>
</dbReference>
<feature type="region of interest" description="Disordered" evidence="2">
    <location>
        <begin position="452"/>
        <end position="505"/>
    </location>
</feature>
<reference evidence="4 5" key="1">
    <citation type="journal article" date="2021" name="Cell">
        <title>Tracing the genetic footprints of vertebrate landing in non-teleost ray-finned fishes.</title>
        <authorList>
            <person name="Bi X."/>
            <person name="Wang K."/>
            <person name="Yang L."/>
            <person name="Pan H."/>
            <person name="Jiang H."/>
            <person name="Wei Q."/>
            <person name="Fang M."/>
            <person name="Yu H."/>
            <person name="Zhu C."/>
            <person name="Cai Y."/>
            <person name="He Y."/>
            <person name="Gan X."/>
            <person name="Zeng H."/>
            <person name="Yu D."/>
            <person name="Zhu Y."/>
            <person name="Jiang H."/>
            <person name="Qiu Q."/>
            <person name="Yang H."/>
            <person name="Zhang Y.E."/>
            <person name="Wang W."/>
            <person name="Zhu M."/>
            <person name="He S."/>
            <person name="Zhang G."/>
        </authorList>
    </citation>
    <scope>NUCLEOTIDE SEQUENCE [LARGE SCALE GENOMIC DNA]</scope>
    <source>
        <strain evidence="4">Bchr_013</strain>
    </source>
</reference>
<comment type="caution">
    <text evidence="4">The sequence shown here is derived from an EMBL/GenBank/DDBJ whole genome shotgun (WGS) entry which is preliminary data.</text>
</comment>
<dbReference type="SMART" id="SM00343">
    <property type="entry name" value="ZnF_C2HC"/>
    <property type="match status" value="3"/>
</dbReference>
<feature type="domain" description="CCHC-type" evidence="3">
    <location>
        <begin position="274"/>
        <end position="287"/>
    </location>
</feature>
<dbReference type="Pfam" id="PF23058">
    <property type="entry name" value="RBD_ZCCHC3_2nd"/>
    <property type="match status" value="1"/>
</dbReference>
<keyword evidence="1" id="KW-0862">Zinc</keyword>
<evidence type="ECO:0000256" key="2">
    <source>
        <dbReference type="SAM" id="MobiDB-lite"/>
    </source>
</evidence>
<keyword evidence="1" id="KW-0863">Zinc-finger</keyword>
<dbReference type="GO" id="GO:0008270">
    <property type="term" value="F:zinc ion binding"/>
    <property type="evidence" value="ECO:0007669"/>
    <property type="project" value="UniProtKB-KW"/>
</dbReference>
<feature type="domain" description="CCHC-type" evidence="3">
    <location>
        <begin position="291"/>
        <end position="307"/>
    </location>
</feature>
<dbReference type="EMBL" id="JAATIS010009472">
    <property type="protein sequence ID" value="KAG2455202.1"/>
    <property type="molecule type" value="Genomic_DNA"/>
</dbReference>